<dbReference type="EMBL" id="HBFK01014628">
    <property type="protein sequence ID" value="CAD8742432.1"/>
    <property type="molecule type" value="Transcribed_RNA"/>
</dbReference>
<feature type="transmembrane region" description="Helical" evidence="5">
    <location>
        <begin position="427"/>
        <end position="452"/>
    </location>
</feature>
<protein>
    <recommendedName>
        <fullName evidence="6">Amino acid transporter transmembrane domain-containing protein</fullName>
    </recommendedName>
</protein>
<comment type="subcellular location">
    <subcellularLocation>
        <location evidence="1">Membrane</location>
    </subcellularLocation>
</comment>
<feature type="transmembrane region" description="Helical" evidence="5">
    <location>
        <begin position="47"/>
        <end position="67"/>
    </location>
</feature>
<feature type="transmembrane region" description="Helical" evidence="5">
    <location>
        <begin position="343"/>
        <end position="366"/>
    </location>
</feature>
<evidence type="ECO:0000256" key="1">
    <source>
        <dbReference type="ARBA" id="ARBA00004370"/>
    </source>
</evidence>
<feature type="transmembrane region" description="Helical" evidence="5">
    <location>
        <begin position="387"/>
        <end position="407"/>
    </location>
</feature>
<accession>A0A7S0XV53</accession>
<dbReference type="GO" id="GO:0016020">
    <property type="term" value="C:membrane"/>
    <property type="evidence" value="ECO:0007669"/>
    <property type="project" value="UniProtKB-SubCell"/>
</dbReference>
<keyword evidence="4 5" id="KW-0472">Membrane</keyword>
<dbReference type="Pfam" id="PF01490">
    <property type="entry name" value="Aa_trans"/>
    <property type="match status" value="1"/>
</dbReference>
<feature type="transmembrane region" description="Helical" evidence="5">
    <location>
        <begin position="303"/>
        <end position="323"/>
    </location>
</feature>
<evidence type="ECO:0000313" key="7">
    <source>
        <dbReference type="EMBL" id="CAD8742432.1"/>
    </source>
</evidence>
<gene>
    <name evidence="7" type="ORF">HAND1043_LOCUS8926</name>
</gene>
<dbReference type="PANTHER" id="PTHR16189">
    <property type="entry name" value="TRANSMEMBRANE PROTEIN 104-RELATED"/>
    <property type="match status" value="1"/>
</dbReference>
<keyword evidence="2 5" id="KW-0812">Transmembrane</keyword>
<dbReference type="InterPro" id="IPR013057">
    <property type="entry name" value="AA_transpt_TM"/>
</dbReference>
<evidence type="ECO:0000256" key="3">
    <source>
        <dbReference type="ARBA" id="ARBA00022989"/>
    </source>
</evidence>
<feature type="transmembrane region" description="Helical" evidence="5">
    <location>
        <begin position="73"/>
        <end position="95"/>
    </location>
</feature>
<feature type="transmembrane region" description="Helical" evidence="5">
    <location>
        <begin position="276"/>
        <end position="296"/>
    </location>
</feature>
<evidence type="ECO:0000259" key="6">
    <source>
        <dbReference type="Pfam" id="PF01490"/>
    </source>
</evidence>
<dbReference type="AlphaFoldDB" id="A0A7S0XV53"/>
<evidence type="ECO:0000256" key="5">
    <source>
        <dbReference type="SAM" id="Phobius"/>
    </source>
</evidence>
<proteinExistence type="predicted"/>
<feature type="transmembrane region" description="Helical" evidence="5">
    <location>
        <begin position="473"/>
        <end position="494"/>
    </location>
</feature>
<sequence>MGFFGGREAGEEAMAAEKEDMLETAAGDEAPVRDSTPVGREGFGSHVAFALTINMVMGAGVVGLPYAFFHAGAWVSCLILALATVIAVITMGYIVEVCGWCEGWTAESELDEEDRCLTLDDDQGDESAGGEICGARREGRRAGRPVGPHLFRIQNRTFELTEMCGLFLGVPVSPTSFLHRFCDSRDNLPVARVTMEILLCCNIMISCWLYVSIFGSSLSIIVPQPFVKDPPDISKCLAVCSALEEAPCLSSSCEWVNGTCAKSGHLEAYCDSSYSFFSWVFGVVMMAIACLDLSGLSAIQGCLSLFAFCSLLVMVATTVIATATDTGDDKGWDRIPDTNLGGLGQLITCAVTSQMSHQGVPTLVVLMRKKHKAKKVFCGALAYSLSMYVLLCMSTSVFFGPSISSIVTLNWERYSGGAAAGEVVPWWASALSFMVLLFPVVSVSAAFPLQLVVISEILQKAFGGSDSSTPRGAWSSAPLRIICCFGAVCLAQALNNVSQIISANAAVAIIVAFMLPCLLHLSARSKSIKKWGPDAARTPYHTPVLSHPIFVSFIFAVSCAIEGFALYQISH</sequence>
<organism evidence="7">
    <name type="scientific">Hemiselmis andersenii</name>
    <name type="common">Cryptophyte alga</name>
    <dbReference type="NCBI Taxonomy" id="464988"/>
    <lineage>
        <taxon>Eukaryota</taxon>
        <taxon>Cryptophyceae</taxon>
        <taxon>Cryptomonadales</taxon>
        <taxon>Hemiselmidaceae</taxon>
        <taxon>Hemiselmis</taxon>
    </lineage>
</organism>
<keyword evidence="3 5" id="KW-1133">Transmembrane helix</keyword>
<evidence type="ECO:0000256" key="2">
    <source>
        <dbReference type="ARBA" id="ARBA00022692"/>
    </source>
</evidence>
<feature type="transmembrane region" description="Helical" evidence="5">
    <location>
        <begin position="197"/>
        <end position="222"/>
    </location>
</feature>
<feature type="transmembrane region" description="Helical" evidence="5">
    <location>
        <begin position="544"/>
        <end position="569"/>
    </location>
</feature>
<name>A0A7S0XV53_HEMAN</name>
<feature type="domain" description="Amino acid transporter transmembrane" evidence="6">
    <location>
        <begin position="280"/>
        <end position="533"/>
    </location>
</feature>
<reference evidence="7" key="1">
    <citation type="submission" date="2021-01" db="EMBL/GenBank/DDBJ databases">
        <authorList>
            <person name="Corre E."/>
            <person name="Pelletier E."/>
            <person name="Niang G."/>
            <person name="Scheremetjew M."/>
            <person name="Finn R."/>
            <person name="Kale V."/>
            <person name="Holt S."/>
            <person name="Cochrane G."/>
            <person name="Meng A."/>
            <person name="Brown T."/>
            <person name="Cohen L."/>
        </authorList>
    </citation>
    <scope>NUCLEOTIDE SEQUENCE</scope>
    <source>
        <strain evidence="7">CCMP441</strain>
    </source>
</reference>
<feature type="transmembrane region" description="Helical" evidence="5">
    <location>
        <begin position="500"/>
        <end position="523"/>
    </location>
</feature>
<evidence type="ECO:0000256" key="4">
    <source>
        <dbReference type="ARBA" id="ARBA00023136"/>
    </source>
</evidence>